<dbReference type="FunFam" id="3.30.160.60:FF:000358">
    <property type="entry name" value="zinc finger protein 24"/>
    <property type="match status" value="1"/>
</dbReference>
<dbReference type="InterPro" id="IPR013087">
    <property type="entry name" value="Znf_C2H2_type"/>
</dbReference>
<keyword evidence="13" id="KW-1185">Reference proteome</keyword>
<evidence type="ECO:0000259" key="11">
    <source>
        <dbReference type="PROSITE" id="PS50157"/>
    </source>
</evidence>
<keyword evidence="4 9" id="KW-0863">Zinc-finger</keyword>
<dbReference type="GO" id="GO:0000785">
    <property type="term" value="C:chromatin"/>
    <property type="evidence" value="ECO:0007669"/>
    <property type="project" value="TreeGrafter"/>
</dbReference>
<feature type="domain" description="C2H2-type" evidence="11">
    <location>
        <begin position="96"/>
        <end position="123"/>
    </location>
</feature>
<dbReference type="EMBL" id="GGMS01004307">
    <property type="protein sequence ID" value="MBY73510.1"/>
    <property type="molecule type" value="Transcribed_RNA"/>
</dbReference>
<dbReference type="PROSITE" id="PS00028">
    <property type="entry name" value="ZINC_FINGER_C2H2_1"/>
    <property type="match status" value="4"/>
</dbReference>
<dbReference type="GO" id="GO:0000978">
    <property type="term" value="F:RNA polymerase II cis-regulatory region sequence-specific DNA binding"/>
    <property type="evidence" value="ECO:0007669"/>
    <property type="project" value="TreeGrafter"/>
</dbReference>
<evidence type="ECO:0000313" key="13">
    <source>
        <dbReference type="Proteomes" id="UP000694846"/>
    </source>
</evidence>
<keyword evidence="2" id="KW-0479">Metal-binding</keyword>
<feature type="region of interest" description="Disordered" evidence="10">
    <location>
        <begin position="1"/>
        <end position="38"/>
    </location>
</feature>
<dbReference type="RefSeq" id="XP_025413861.1">
    <property type="nucleotide sequence ID" value="XM_025558076.1"/>
</dbReference>
<dbReference type="FunFam" id="3.30.160.60:FF:001289">
    <property type="entry name" value="Zinc finger protein 574"/>
    <property type="match status" value="1"/>
</dbReference>
<feature type="domain" description="C2H2-type" evidence="11">
    <location>
        <begin position="152"/>
        <end position="174"/>
    </location>
</feature>
<evidence type="ECO:0000256" key="7">
    <source>
        <dbReference type="ARBA" id="ARBA00023163"/>
    </source>
</evidence>
<keyword evidence="3" id="KW-0677">Repeat</keyword>
<dbReference type="AlphaFoldDB" id="A0A2S2Q7G8"/>
<dbReference type="Pfam" id="PF00096">
    <property type="entry name" value="zf-C2H2"/>
    <property type="match status" value="3"/>
</dbReference>
<evidence type="ECO:0000256" key="4">
    <source>
        <dbReference type="ARBA" id="ARBA00022771"/>
    </source>
</evidence>
<reference evidence="12" key="1">
    <citation type="submission" date="2018-04" db="EMBL/GenBank/DDBJ databases">
        <title>Transcriptome assembly of Sipha flava.</title>
        <authorList>
            <person name="Scully E.D."/>
            <person name="Geib S.M."/>
            <person name="Palmer N.A."/>
            <person name="Koch K."/>
            <person name="Bradshaw J."/>
            <person name="Heng-Moss T."/>
            <person name="Sarath G."/>
        </authorList>
    </citation>
    <scope>NUCLEOTIDE SEQUENCE</scope>
</reference>
<evidence type="ECO:0000256" key="6">
    <source>
        <dbReference type="ARBA" id="ARBA00023015"/>
    </source>
</evidence>
<evidence type="ECO:0000256" key="3">
    <source>
        <dbReference type="ARBA" id="ARBA00022737"/>
    </source>
</evidence>
<dbReference type="Gene3D" id="3.30.160.60">
    <property type="entry name" value="Classic Zinc Finger"/>
    <property type="match status" value="4"/>
</dbReference>
<evidence type="ECO:0000313" key="12">
    <source>
        <dbReference type="EMBL" id="MBY73510.1"/>
    </source>
</evidence>
<evidence type="ECO:0000256" key="2">
    <source>
        <dbReference type="ARBA" id="ARBA00022723"/>
    </source>
</evidence>
<dbReference type="GO" id="GO:0000981">
    <property type="term" value="F:DNA-binding transcription factor activity, RNA polymerase II-specific"/>
    <property type="evidence" value="ECO:0007669"/>
    <property type="project" value="TreeGrafter"/>
</dbReference>
<feature type="domain" description="C2H2-type" evidence="11">
    <location>
        <begin position="68"/>
        <end position="95"/>
    </location>
</feature>
<comment type="subcellular location">
    <subcellularLocation>
        <location evidence="1">Nucleus</location>
    </subcellularLocation>
</comment>
<evidence type="ECO:0000256" key="8">
    <source>
        <dbReference type="ARBA" id="ARBA00023242"/>
    </source>
</evidence>
<evidence type="ECO:0000256" key="5">
    <source>
        <dbReference type="ARBA" id="ARBA00022833"/>
    </source>
</evidence>
<feature type="domain" description="C2H2-type" evidence="11">
    <location>
        <begin position="124"/>
        <end position="151"/>
    </location>
</feature>
<dbReference type="OrthoDB" id="6606092at2759"/>
<evidence type="ECO:0000256" key="1">
    <source>
        <dbReference type="ARBA" id="ARBA00004123"/>
    </source>
</evidence>
<evidence type="ECO:0000256" key="10">
    <source>
        <dbReference type="SAM" id="MobiDB-lite"/>
    </source>
</evidence>
<dbReference type="GO" id="GO:0031519">
    <property type="term" value="C:PcG protein complex"/>
    <property type="evidence" value="ECO:0007669"/>
    <property type="project" value="TreeGrafter"/>
</dbReference>
<feature type="compositionally biased region" description="Basic and acidic residues" evidence="10">
    <location>
        <begin position="10"/>
        <end position="19"/>
    </location>
</feature>
<dbReference type="PANTHER" id="PTHR14003">
    <property type="entry name" value="TRANSCRIPTIONAL REPRESSOR PROTEIN YY"/>
    <property type="match status" value="1"/>
</dbReference>
<dbReference type="FunFam" id="3.30.160.60:FF:000065">
    <property type="entry name" value="B-cell CLL/lymphoma 6, member B"/>
    <property type="match status" value="1"/>
</dbReference>
<reference evidence="14" key="2">
    <citation type="submission" date="2025-04" db="UniProtKB">
        <authorList>
            <consortium name="RefSeq"/>
        </authorList>
    </citation>
    <scope>IDENTIFICATION</scope>
    <source>
        <tissue evidence="14">Whole body</tissue>
    </source>
</reference>
<sequence length="174" mass="19994">MTGFRRAQTRRADVSDGHRNAVNGRHQQQSATDGGDDGECARDHVCSRCATSFPTERFLAQHLAPDRKRCRVCCKRFRNTSNVVSHERVHTGEKPYACPVCRKAFAQMGNLRTHQRSHASDRPYACDVCHRRFVQKGNLTKHSSTHSRDKPYACDVCPKSYCQRYQLVRHQLKH</sequence>
<keyword evidence="8" id="KW-0539">Nucleus</keyword>
<dbReference type="PROSITE" id="PS50157">
    <property type="entry name" value="ZINC_FINGER_C2H2_2"/>
    <property type="match status" value="4"/>
</dbReference>
<keyword evidence="5" id="KW-0862">Zinc</keyword>
<dbReference type="Proteomes" id="UP000694846">
    <property type="component" value="Unplaced"/>
</dbReference>
<evidence type="ECO:0000256" key="9">
    <source>
        <dbReference type="PROSITE-ProRule" id="PRU00042"/>
    </source>
</evidence>
<dbReference type="SMART" id="SM00355">
    <property type="entry name" value="ZnF_C2H2"/>
    <property type="match status" value="5"/>
</dbReference>
<keyword evidence="6" id="KW-0805">Transcription regulation</keyword>
<dbReference type="FunFam" id="3.30.160.60:FF:001498">
    <property type="entry name" value="Zinc finger protein 404"/>
    <property type="match status" value="1"/>
</dbReference>
<evidence type="ECO:0000313" key="14">
    <source>
        <dbReference type="RefSeq" id="XP_025413861.1"/>
    </source>
</evidence>
<gene>
    <name evidence="12" type="primary">ZNF568_1</name>
    <name evidence="14" type="synonym">LOC112685992</name>
    <name evidence="12" type="ORF">g.63899</name>
</gene>
<protein>
    <submittedName>
        <fullName evidence="12 14">Zinc finger protein</fullName>
    </submittedName>
</protein>
<keyword evidence="7" id="KW-0804">Transcription</keyword>
<dbReference type="InterPro" id="IPR036236">
    <property type="entry name" value="Znf_C2H2_sf"/>
</dbReference>
<dbReference type="SUPFAM" id="SSF57667">
    <property type="entry name" value="beta-beta-alpha zinc fingers"/>
    <property type="match status" value="2"/>
</dbReference>
<dbReference type="PANTHER" id="PTHR14003:SF19">
    <property type="entry name" value="YY2 TRANSCRIPTION FACTOR"/>
    <property type="match status" value="1"/>
</dbReference>
<dbReference type="GO" id="GO:0008270">
    <property type="term" value="F:zinc ion binding"/>
    <property type="evidence" value="ECO:0007669"/>
    <property type="project" value="UniProtKB-KW"/>
</dbReference>
<name>A0A2S2Q7G8_9HEMI</name>
<proteinExistence type="predicted"/>
<accession>A0A2S2Q7G8</accession>
<dbReference type="GO" id="GO:0005667">
    <property type="term" value="C:transcription regulator complex"/>
    <property type="evidence" value="ECO:0007669"/>
    <property type="project" value="TreeGrafter"/>
</dbReference>
<organism evidence="12">
    <name type="scientific">Sipha flava</name>
    <name type="common">yellow sugarcane aphid</name>
    <dbReference type="NCBI Taxonomy" id="143950"/>
    <lineage>
        <taxon>Eukaryota</taxon>
        <taxon>Metazoa</taxon>
        <taxon>Ecdysozoa</taxon>
        <taxon>Arthropoda</taxon>
        <taxon>Hexapoda</taxon>
        <taxon>Insecta</taxon>
        <taxon>Pterygota</taxon>
        <taxon>Neoptera</taxon>
        <taxon>Paraneoptera</taxon>
        <taxon>Hemiptera</taxon>
        <taxon>Sternorrhyncha</taxon>
        <taxon>Aphidomorpha</taxon>
        <taxon>Aphidoidea</taxon>
        <taxon>Aphididae</taxon>
        <taxon>Sipha</taxon>
    </lineage>
</organism>